<sequence>MTPIRSTARRLLAPGLLALSVAGLAATLASSPRAPVPEDRRRATPAVLPDPAWRRRQGAVRPVLSPAQRQAQRERQEVRAHAERMWSAIELFDTGRALPSDKLCFEDDGSVSRTDYTFIANIGAYVWSVLGARDLGLISEAAARQKLLPLLDAIATLQDQAAAAGAPGGMLAWAAKVDGPRIDGGTISSVDNAWLAAGLALIAESTPALKPRAEALLAKMNFATLLNADKGQFYNNYDLDDRAFSNGTYDLLTEARFISYLAIGEGHVPASQYFRVERWPWWRGQDNAAQFRTYEGVRVYEHTVTYGNYRVMPTWGGSMFESFLPAILIPETQWAPEAWGRSHPQMAAAQVRYGLDNYGYWGFSPAMIPATRGYTEYGAPPLGIGGYSALGENEAARGGAVVTPHAVFLPIELQPTAALANLRKLRANFPKLHDDRYGFRDSVDVGTGAVSQCMLLLDQAMAFGAMTNYLTDGGLRRYLGGRYAARLRPAMSQEVFWYPQ</sequence>
<keyword evidence="4" id="KW-1185">Reference proteome</keyword>
<accession>A0A0R0AKX2</accession>
<dbReference type="Proteomes" id="UP000051802">
    <property type="component" value="Unassembled WGS sequence"/>
</dbReference>
<comment type="caution">
    <text evidence="3">The sequence shown here is derived from an EMBL/GenBank/DDBJ whole genome shotgun (WGS) entry which is preliminary data.</text>
</comment>
<gene>
    <name evidence="3" type="ORF">ARC20_07060</name>
</gene>
<keyword evidence="1" id="KW-0732">Signal</keyword>
<feature type="domain" description="Glycoamylase-like" evidence="2">
    <location>
        <begin position="298"/>
        <end position="472"/>
    </location>
</feature>
<protein>
    <recommendedName>
        <fullName evidence="2">Glycoamylase-like domain-containing protein</fullName>
    </recommendedName>
</protein>
<dbReference type="InterPro" id="IPR019282">
    <property type="entry name" value="Glycoamylase-like_cons_dom"/>
</dbReference>
<dbReference type="Gene3D" id="1.50.10.140">
    <property type="match status" value="1"/>
</dbReference>
<dbReference type="EMBL" id="LLXU01000060">
    <property type="protein sequence ID" value="KRG45804.1"/>
    <property type="molecule type" value="Genomic_DNA"/>
</dbReference>
<dbReference type="AlphaFoldDB" id="A0A0R0AKX2"/>
<dbReference type="Pfam" id="PF10091">
    <property type="entry name" value="Glycoamylase"/>
    <property type="match status" value="1"/>
</dbReference>
<evidence type="ECO:0000256" key="1">
    <source>
        <dbReference type="SAM" id="SignalP"/>
    </source>
</evidence>
<dbReference type="OrthoDB" id="9769991at2"/>
<proteinExistence type="predicted"/>
<dbReference type="RefSeq" id="WP_057645811.1">
    <property type="nucleotide sequence ID" value="NZ_LLXU01000060.1"/>
</dbReference>
<name>A0A0R0AKX2_9GAMM</name>
<feature type="signal peptide" evidence="1">
    <location>
        <begin position="1"/>
        <end position="25"/>
    </location>
</feature>
<evidence type="ECO:0000313" key="4">
    <source>
        <dbReference type="Proteomes" id="UP000051802"/>
    </source>
</evidence>
<evidence type="ECO:0000259" key="2">
    <source>
        <dbReference type="Pfam" id="PF10091"/>
    </source>
</evidence>
<evidence type="ECO:0000313" key="3">
    <source>
        <dbReference type="EMBL" id="KRG45804.1"/>
    </source>
</evidence>
<organism evidence="3 4">
    <name type="scientific">Stenotrophomonas panacihumi</name>
    <dbReference type="NCBI Taxonomy" id="676599"/>
    <lineage>
        <taxon>Bacteria</taxon>
        <taxon>Pseudomonadati</taxon>
        <taxon>Pseudomonadota</taxon>
        <taxon>Gammaproteobacteria</taxon>
        <taxon>Lysobacterales</taxon>
        <taxon>Lysobacteraceae</taxon>
        <taxon>Stenotrophomonas</taxon>
    </lineage>
</organism>
<feature type="chain" id="PRO_5006390930" description="Glycoamylase-like domain-containing protein" evidence="1">
    <location>
        <begin position="26"/>
        <end position="500"/>
    </location>
</feature>
<reference evidence="3 4" key="1">
    <citation type="submission" date="2015-10" db="EMBL/GenBank/DDBJ databases">
        <title>Genome sequencing and analysis of members of genus Stenotrophomonas.</title>
        <authorList>
            <person name="Patil P.P."/>
            <person name="Midha S."/>
            <person name="Patil P.B."/>
        </authorList>
    </citation>
    <scope>NUCLEOTIDE SEQUENCE [LARGE SCALE GENOMIC DNA]</scope>
    <source>
        <strain evidence="3 4">JCM 16536</strain>
    </source>
</reference>